<evidence type="ECO:0000313" key="4">
    <source>
        <dbReference type="Proteomes" id="UP001597347"/>
    </source>
</evidence>
<keyword evidence="1" id="KW-0812">Transmembrane</keyword>
<keyword evidence="1" id="KW-1133">Transmembrane helix</keyword>
<feature type="transmembrane region" description="Helical" evidence="1">
    <location>
        <begin position="92"/>
        <end position="112"/>
    </location>
</feature>
<dbReference type="Proteomes" id="UP001597347">
    <property type="component" value="Unassembled WGS sequence"/>
</dbReference>
<keyword evidence="4" id="KW-1185">Reference proteome</keyword>
<dbReference type="SMART" id="SM00257">
    <property type="entry name" value="LysM"/>
    <property type="match status" value="1"/>
</dbReference>
<dbReference type="Gene3D" id="3.10.350.10">
    <property type="entry name" value="LysM domain"/>
    <property type="match status" value="1"/>
</dbReference>
<dbReference type="Pfam" id="PF01476">
    <property type="entry name" value="LysM"/>
    <property type="match status" value="1"/>
</dbReference>
<evidence type="ECO:0000259" key="2">
    <source>
        <dbReference type="SMART" id="SM00257"/>
    </source>
</evidence>
<proteinExistence type="predicted"/>
<feature type="domain" description="LysM" evidence="2">
    <location>
        <begin position="127"/>
        <end position="176"/>
    </location>
</feature>
<evidence type="ECO:0000313" key="3">
    <source>
        <dbReference type="EMBL" id="MFD1721525.1"/>
    </source>
</evidence>
<dbReference type="RefSeq" id="WP_377933831.1">
    <property type="nucleotide sequence ID" value="NZ_JBHUEA010000010.1"/>
</dbReference>
<dbReference type="InterPro" id="IPR018392">
    <property type="entry name" value="LysM"/>
</dbReference>
<dbReference type="EMBL" id="JBHUEA010000010">
    <property type="protein sequence ID" value="MFD1721525.1"/>
    <property type="molecule type" value="Genomic_DNA"/>
</dbReference>
<accession>A0ABW4LFI1</accession>
<comment type="caution">
    <text evidence="3">The sequence shown here is derived from an EMBL/GenBank/DDBJ whole genome shotgun (WGS) entry which is preliminary data.</text>
</comment>
<sequence length="179" mass="18294">MFAVEDDWIQYEAEPVRRAEHRVGAAVVGRGAAAPVAARSAGVVAVGTPAPRALRAVPAVRTAPCAVPAPAVGSATPPTPTPRLRLTRRGRFVLVVMPALLAVSGATLAVSGTPAAEAAARPVAVRTVVVGSGDTLWSIAERIEPSRDPRQVVAELRAANRLSSAMVPAGAELRLPAAP</sequence>
<keyword evidence="1" id="KW-0472">Membrane</keyword>
<evidence type="ECO:0000256" key="1">
    <source>
        <dbReference type="SAM" id="Phobius"/>
    </source>
</evidence>
<name>A0ABW4LFI1_9MICO</name>
<gene>
    <name evidence="3" type="ORF">ACFSBI_08185</name>
</gene>
<protein>
    <submittedName>
        <fullName evidence="3">LysM peptidoglycan-binding domain-containing protein</fullName>
    </submittedName>
</protein>
<dbReference type="InterPro" id="IPR036779">
    <property type="entry name" value="LysM_dom_sf"/>
</dbReference>
<organism evidence="3 4">
    <name type="scientific">Amnibacterium endophyticum</name>
    <dbReference type="NCBI Taxonomy" id="2109337"/>
    <lineage>
        <taxon>Bacteria</taxon>
        <taxon>Bacillati</taxon>
        <taxon>Actinomycetota</taxon>
        <taxon>Actinomycetes</taxon>
        <taxon>Micrococcales</taxon>
        <taxon>Microbacteriaceae</taxon>
        <taxon>Amnibacterium</taxon>
    </lineage>
</organism>
<dbReference type="CDD" id="cd00118">
    <property type="entry name" value="LysM"/>
    <property type="match status" value="1"/>
</dbReference>
<reference evidence="4" key="1">
    <citation type="journal article" date="2019" name="Int. J. Syst. Evol. Microbiol.">
        <title>The Global Catalogue of Microorganisms (GCM) 10K type strain sequencing project: providing services to taxonomists for standard genome sequencing and annotation.</title>
        <authorList>
            <consortium name="The Broad Institute Genomics Platform"/>
            <consortium name="The Broad Institute Genome Sequencing Center for Infectious Disease"/>
            <person name="Wu L."/>
            <person name="Ma J."/>
        </authorList>
    </citation>
    <scope>NUCLEOTIDE SEQUENCE [LARGE SCALE GENOMIC DNA]</scope>
    <source>
        <strain evidence="4">CGMCC 1.12471</strain>
    </source>
</reference>